<dbReference type="InterPro" id="IPR009057">
    <property type="entry name" value="Homeodomain-like_sf"/>
</dbReference>
<evidence type="ECO:0000313" key="7">
    <source>
        <dbReference type="Proteomes" id="UP000187486"/>
    </source>
</evidence>
<dbReference type="InterPro" id="IPR025996">
    <property type="entry name" value="MT1864/Rv1816-like_C"/>
</dbReference>
<keyword evidence="3" id="KW-0804">Transcription</keyword>
<keyword evidence="1" id="KW-0805">Transcription regulation</keyword>
<dbReference type="Pfam" id="PF00440">
    <property type="entry name" value="TetR_N"/>
    <property type="match status" value="1"/>
</dbReference>
<protein>
    <submittedName>
        <fullName evidence="6">TetR family transcriptional regulator</fullName>
    </submittedName>
</protein>
<dbReference type="STRING" id="76021.BS329_40850"/>
<comment type="caution">
    <text evidence="6">The sequence shown here is derived from an EMBL/GenBank/DDBJ whole genome shotgun (WGS) entry which is preliminary data.</text>
</comment>
<evidence type="ECO:0000313" key="6">
    <source>
        <dbReference type="EMBL" id="OLZ43080.1"/>
    </source>
</evidence>
<dbReference type="SUPFAM" id="SSF46689">
    <property type="entry name" value="Homeodomain-like"/>
    <property type="match status" value="1"/>
</dbReference>
<dbReference type="InterPro" id="IPR036271">
    <property type="entry name" value="Tet_transcr_reg_TetR-rel_C_sf"/>
</dbReference>
<dbReference type="OrthoDB" id="3210322at2"/>
<keyword evidence="2 4" id="KW-0238">DNA-binding</keyword>
<reference evidence="6 7" key="1">
    <citation type="submission" date="2016-01" db="EMBL/GenBank/DDBJ databases">
        <title>Amycolatopsis coloradensis genome sequencing and assembly.</title>
        <authorList>
            <person name="Mayilraj S."/>
        </authorList>
    </citation>
    <scope>NUCLEOTIDE SEQUENCE [LARGE SCALE GENOMIC DNA]</scope>
    <source>
        <strain evidence="6 7">DSM 44225</strain>
    </source>
</reference>
<gene>
    <name evidence="6" type="ORF">BS329_40850</name>
</gene>
<proteinExistence type="predicted"/>
<dbReference type="SUPFAM" id="SSF48498">
    <property type="entry name" value="Tetracyclin repressor-like, C-terminal domain"/>
    <property type="match status" value="1"/>
</dbReference>
<dbReference type="PROSITE" id="PS50977">
    <property type="entry name" value="HTH_TETR_2"/>
    <property type="match status" value="1"/>
</dbReference>
<dbReference type="AlphaFoldDB" id="A0A1R0KDM1"/>
<dbReference type="GO" id="GO:0000976">
    <property type="term" value="F:transcription cis-regulatory region binding"/>
    <property type="evidence" value="ECO:0007669"/>
    <property type="project" value="TreeGrafter"/>
</dbReference>
<organism evidence="6 7">
    <name type="scientific">Amycolatopsis coloradensis</name>
    <dbReference type="NCBI Taxonomy" id="76021"/>
    <lineage>
        <taxon>Bacteria</taxon>
        <taxon>Bacillati</taxon>
        <taxon>Actinomycetota</taxon>
        <taxon>Actinomycetes</taxon>
        <taxon>Pseudonocardiales</taxon>
        <taxon>Pseudonocardiaceae</taxon>
        <taxon>Amycolatopsis</taxon>
    </lineage>
</organism>
<dbReference type="EMBL" id="MQUQ01000041">
    <property type="protein sequence ID" value="OLZ43080.1"/>
    <property type="molecule type" value="Genomic_DNA"/>
</dbReference>
<accession>A0A1R0KDM1</accession>
<dbReference type="Proteomes" id="UP000187486">
    <property type="component" value="Unassembled WGS sequence"/>
</dbReference>
<evidence type="ECO:0000256" key="1">
    <source>
        <dbReference type="ARBA" id="ARBA00023015"/>
    </source>
</evidence>
<evidence type="ECO:0000259" key="5">
    <source>
        <dbReference type="PROSITE" id="PS50977"/>
    </source>
</evidence>
<feature type="domain" description="HTH tetR-type" evidence="5">
    <location>
        <begin position="14"/>
        <end position="74"/>
    </location>
</feature>
<sequence length="236" mass="26231">MADSPGSRRERRRQDALKEIHAAVRTLLVEQGSAAVTINAVARKVGMSGPALYHYYAGHDELIGAVTADFFRELTTVLEQARDTNADAPTGHRILAVCRAMRTWAITNPAEFGWIFASPITPPDLDRTSPRHEAGQRFELVLLELTAELWRTRPFPVPDPADLAPALRKQLTAYSAAIDARLPPEAAYVFLTCWTRLYGLLCMEVLHQLDFAYTDLEPVFEDCLRGLTVLLGLDGD</sequence>
<dbReference type="PANTHER" id="PTHR30055:SF234">
    <property type="entry name" value="HTH-TYPE TRANSCRIPTIONAL REGULATOR BETI"/>
    <property type="match status" value="1"/>
</dbReference>
<evidence type="ECO:0000256" key="4">
    <source>
        <dbReference type="PROSITE-ProRule" id="PRU00335"/>
    </source>
</evidence>
<dbReference type="GO" id="GO:0003700">
    <property type="term" value="F:DNA-binding transcription factor activity"/>
    <property type="evidence" value="ECO:0007669"/>
    <property type="project" value="TreeGrafter"/>
</dbReference>
<evidence type="ECO:0000256" key="3">
    <source>
        <dbReference type="ARBA" id="ARBA00023163"/>
    </source>
</evidence>
<name>A0A1R0KDM1_9PSEU</name>
<dbReference type="InterPro" id="IPR050109">
    <property type="entry name" value="HTH-type_TetR-like_transc_reg"/>
</dbReference>
<dbReference type="InterPro" id="IPR001647">
    <property type="entry name" value="HTH_TetR"/>
</dbReference>
<feature type="DNA-binding region" description="H-T-H motif" evidence="4">
    <location>
        <begin position="37"/>
        <end position="56"/>
    </location>
</feature>
<dbReference type="Pfam" id="PF13305">
    <property type="entry name" value="TetR_C_33"/>
    <property type="match status" value="1"/>
</dbReference>
<dbReference type="PANTHER" id="PTHR30055">
    <property type="entry name" value="HTH-TYPE TRANSCRIPTIONAL REGULATOR RUTR"/>
    <property type="match status" value="1"/>
</dbReference>
<keyword evidence="7" id="KW-1185">Reference proteome</keyword>
<dbReference type="Gene3D" id="1.10.357.10">
    <property type="entry name" value="Tetracycline Repressor, domain 2"/>
    <property type="match status" value="1"/>
</dbReference>
<evidence type="ECO:0000256" key="2">
    <source>
        <dbReference type="ARBA" id="ARBA00023125"/>
    </source>
</evidence>